<organism evidence="1">
    <name type="scientific">Microcystis aeruginosa (strain PCC 7806)</name>
    <dbReference type="NCBI Taxonomy" id="267872"/>
    <lineage>
        <taxon>Bacteria</taxon>
        <taxon>Bacillati</taxon>
        <taxon>Cyanobacteriota</taxon>
        <taxon>Cyanophyceae</taxon>
        <taxon>Oscillatoriophycideae</taxon>
        <taxon>Chroococcales</taxon>
        <taxon>Microcystaceae</taxon>
        <taxon>Microcystis</taxon>
    </lineage>
</organism>
<accession>A8YC49</accession>
<reference evidence="1" key="1">
    <citation type="submission" date="2007-08" db="EMBL/GenBank/DDBJ databases">
        <authorList>
            <person name="Frangeul L."/>
        </authorList>
    </citation>
    <scope>NUCLEOTIDE SEQUENCE</scope>
    <source>
        <strain evidence="1">PCC 7806</strain>
    </source>
</reference>
<dbReference type="EMBL" id="AM778911">
    <property type="protein sequence ID" value="CAO89086.1"/>
    <property type="molecule type" value="Genomic_DNA"/>
</dbReference>
<name>A8YC49_MICA7</name>
<sequence length="35" mass="3764">MAKEGHGGAKAIIAAVVVKNRMWSQLLAILPPVHR</sequence>
<protein>
    <submittedName>
        <fullName evidence="1">Similarity. Hypothetical start</fullName>
    </submittedName>
</protein>
<evidence type="ECO:0000313" key="1">
    <source>
        <dbReference type="EMBL" id="CAO89086.1"/>
    </source>
</evidence>
<gene>
    <name evidence="1" type="ORF">IPF_6229</name>
</gene>
<proteinExistence type="predicted"/>
<dbReference type="AlphaFoldDB" id="A8YC49"/>